<dbReference type="InterPro" id="IPR001721">
    <property type="entry name" value="TD_ACT-like"/>
</dbReference>
<evidence type="ECO:0000256" key="3">
    <source>
        <dbReference type="ARBA" id="ARBA00004810"/>
    </source>
</evidence>
<evidence type="ECO:0000256" key="7">
    <source>
        <dbReference type="ARBA" id="ARBA00022624"/>
    </source>
</evidence>
<comment type="caution">
    <text evidence="14">The sequence shown here is derived from an EMBL/GenBank/DDBJ whole genome shotgun (WGS) entry which is preliminary data.</text>
</comment>
<comment type="cofactor">
    <cofactor evidence="2 12">
        <name>pyridoxal 5'-phosphate</name>
        <dbReference type="ChEBI" id="CHEBI:597326"/>
    </cofactor>
</comment>
<dbReference type="GO" id="GO:0009097">
    <property type="term" value="P:isoleucine biosynthetic process"/>
    <property type="evidence" value="ECO:0007669"/>
    <property type="project" value="UniProtKB-UniRule"/>
</dbReference>
<evidence type="ECO:0000256" key="10">
    <source>
        <dbReference type="ARBA" id="ARBA00023304"/>
    </source>
</evidence>
<dbReference type="NCBIfam" id="NF006390">
    <property type="entry name" value="PRK08639.1"/>
    <property type="match status" value="1"/>
</dbReference>
<dbReference type="NCBIfam" id="TIGR02079">
    <property type="entry name" value="THD1"/>
    <property type="match status" value="1"/>
</dbReference>
<proteinExistence type="inferred from homology"/>
<accession>A0A090VL89</accession>
<dbReference type="InterPro" id="IPR000634">
    <property type="entry name" value="Ser/Thr_deHydtase_PyrdxlP-BS"/>
</dbReference>
<dbReference type="EC" id="4.3.1.19" evidence="12"/>
<comment type="similarity">
    <text evidence="4 12">Belongs to the serine/threonine dehydratase family.</text>
</comment>
<evidence type="ECO:0000256" key="9">
    <source>
        <dbReference type="ARBA" id="ARBA00023239"/>
    </source>
</evidence>
<evidence type="ECO:0000256" key="2">
    <source>
        <dbReference type="ARBA" id="ARBA00001933"/>
    </source>
</evidence>
<evidence type="ECO:0000256" key="1">
    <source>
        <dbReference type="ARBA" id="ARBA00001274"/>
    </source>
</evidence>
<name>A0A090VL89_9FLAO</name>
<keyword evidence="7 12" id="KW-0412">Isoleucine biosynthesis</keyword>
<dbReference type="FunFam" id="3.40.50.1100:FF:000005">
    <property type="entry name" value="Threonine dehydratase catabolic"/>
    <property type="match status" value="1"/>
</dbReference>
<dbReference type="InterPro" id="IPR036052">
    <property type="entry name" value="TrpB-like_PALP_sf"/>
</dbReference>
<reference evidence="14 15" key="1">
    <citation type="journal article" date="2014" name="Genome Announc.">
        <title>Draft Genome Sequences of Marine Flavobacterium Algibacter lectus Strains SS8 and NR4.</title>
        <authorList>
            <person name="Takatani N."/>
            <person name="Nakanishi M."/>
            <person name="Meirelles P."/>
            <person name="Mino S."/>
            <person name="Suda W."/>
            <person name="Oshima K."/>
            <person name="Hattori M."/>
            <person name="Ohkuma M."/>
            <person name="Hosokawa M."/>
            <person name="Miyashita K."/>
            <person name="Thompson F.L."/>
            <person name="Niwa A."/>
            <person name="Sawabe T."/>
            <person name="Sawabe T."/>
        </authorList>
    </citation>
    <scope>NUCLEOTIDE SEQUENCE [LARGE SCALE GENOMIC DNA]</scope>
    <source>
        <strain evidence="14 15">JCM 19300</strain>
    </source>
</reference>
<dbReference type="Proteomes" id="UP000029644">
    <property type="component" value="Unassembled WGS sequence"/>
</dbReference>
<dbReference type="InterPro" id="IPR001926">
    <property type="entry name" value="TrpB-like_PALP"/>
</dbReference>
<dbReference type="CDD" id="cd01562">
    <property type="entry name" value="Thr-dehyd"/>
    <property type="match status" value="1"/>
</dbReference>
<dbReference type="Pfam" id="PF00291">
    <property type="entry name" value="PALP"/>
    <property type="match status" value="1"/>
</dbReference>
<evidence type="ECO:0000256" key="11">
    <source>
        <dbReference type="ARBA" id="ARBA00025527"/>
    </source>
</evidence>
<dbReference type="InterPro" id="IPR050147">
    <property type="entry name" value="Ser/Thr_Dehydratase"/>
</dbReference>
<comment type="pathway">
    <text evidence="3 12">Amino-acid biosynthesis; L-isoleucine biosynthesis; 2-oxobutanoate from L-threonine: step 1/1.</text>
</comment>
<keyword evidence="6 12" id="KW-0028">Amino-acid biosynthesis</keyword>
<comment type="subunit">
    <text evidence="5 12">Homotetramer.</text>
</comment>
<dbReference type="PANTHER" id="PTHR48078">
    <property type="entry name" value="THREONINE DEHYDRATASE, MITOCHONDRIAL-RELATED"/>
    <property type="match status" value="1"/>
</dbReference>
<dbReference type="GO" id="GO:0003941">
    <property type="term" value="F:L-serine ammonia-lyase activity"/>
    <property type="evidence" value="ECO:0007669"/>
    <property type="project" value="TreeGrafter"/>
</dbReference>
<organism evidence="14 15">
    <name type="scientific">Algibacter lectus</name>
    <dbReference type="NCBI Taxonomy" id="221126"/>
    <lineage>
        <taxon>Bacteria</taxon>
        <taxon>Pseudomonadati</taxon>
        <taxon>Bacteroidota</taxon>
        <taxon>Flavobacteriia</taxon>
        <taxon>Flavobacteriales</taxon>
        <taxon>Flavobacteriaceae</taxon>
        <taxon>Algibacter</taxon>
    </lineage>
</organism>
<dbReference type="RefSeq" id="WP_042505889.1">
    <property type="nucleotide sequence ID" value="NZ_BBNQ01000015.1"/>
</dbReference>
<dbReference type="GO" id="GO:0004794">
    <property type="term" value="F:threonine deaminase activity"/>
    <property type="evidence" value="ECO:0007669"/>
    <property type="project" value="UniProtKB-UniRule"/>
</dbReference>
<evidence type="ECO:0000313" key="14">
    <source>
        <dbReference type="EMBL" id="GAL64094.1"/>
    </source>
</evidence>
<dbReference type="CDD" id="cd04907">
    <property type="entry name" value="ACT_ThrD-I_2"/>
    <property type="match status" value="1"/>
</dbReference>
<dbReference type="GO" id="GO:0006567">
    <property type="term" value="P:L-threonine catabolic process"/>
    <property type="evidence" value="ECO:0007669"/>
    <property type="project" value="TreeGrafter"/>
</dbReference>
<comment type="catalytic activity">
    <reaction evidence="1 12">
        <text>L-threonine = 2-oxobutanoate + NH4(+)</text>
        <dbReference type="Rhea" id="RHEA:22108"/>
        <dbReference type="ChEBI" id="CHEBI:16763"/>
        <dbReference type="ChEBI" id="CHEBI:28938"/>
        <dbReference type="ChEBI" id="CHEBI:57926"/>
        <dbReference type="EC" id="4.3.1.19"/>
    </reaction>
</comment>
<dbReference type="Pfam" id="PF00585">
    <property type="entry name" value="Thr_dehydrat_C"/>
    <property type="match status" value="1"/>
</dbReference>
<comment type="function">
    <text evidence="11 12">Catalyzes the anaerobic formation of alpha-ketobutyrate and ammonia from threonine in a two-step reaction. The first step involved a dehydration of threonine and a production of enamine intermediates (aminocrotonate), which tautomerizes to its imine form (iminobutyrate). Both intermediates are unstable and short-lived. The second step is the nonenzymatic hydrolysis of the enamine/imine intermediates to form 2-ketobutyrate and free ammonia. In the low water environment of the cell, the second step is accelerated by RidA.</text>
</comment>
<evidence type="ECO:0000256" key="4">
    <source>
        <dbReference type="ARBA" id="ARBA00010869"/>
    </source>
</evidence>
<dbReference type="FunFam" id="3.40.50.1100:FF:000007">
    <property type="entry name" value="L-threonine dehydratase catabolic TdcB"/>
    <property type="match status" value="1"/>
</dbReference>
<keyword evidence="10 12" id="KW-0100">Branched-chain amino acid biosynthesis</keyword>
<dbReference type="Gene3D" id="3.40.50.1100">
    <property type="match status" value="2"/>
</dbReference>
<dbReference type="GO" id="GO:0006565">
    <property type="term" value="P:L-serine catabolic process"/>
    <property type="evidence" value="ECO:0007669"/>
    <property type="project" value="TreeGrafter"/>
</dbReference>
<protein>
    <recommendedName>
        <fullName evidence="12">L-threonine dehydratase</fullName>
        <ecNumber evidence="12">4.3.1.19</ecNumber>
    </recommendedName>
    <alternativeName>
        <fullName evidence="12">Threonine deaminase</fullName>
    </alternativeName>
</protein>
<dbReference type="OrthoDB" id="9811476at2"/>
<dbReference type="InterPro" id="IPR011820">
    <property type="entry name" value="IlvA"/>
</dbReference>
<evidence type="ECO:0000313" key="15">
    <source>
        <dbReference type="Proteomes" id="UP000029644"/>
    </source>
</evidence>
<dbReference type="PROSITE" id="PS00165">
    <property type="entry name" value="DEHYDRATASE_SER_THR"/>
    <property type="match status" value="1"/>
</dbReference>
<dbReference type="PANTHER" id="PTHR48078:SF11">
    <property type="entry name" value="THREONINE DEHYDRATASE, MITOCHONDRIAL"/>
    <property type="match status" value="1"/>
</dbReference>
<evidence type="ECO:0000256" key="6">
    <source>
        <dbReference type="ARBA" id="ARBA00022605"/>
    </source>
</evidence>
<dbReference type="UniPathway" id="UPA00047">
    <property type="reaction ID" value="UER00054"/>
</dbReference>
<evidence type="ECO:0000256" key="8">
    <source>
        <dbReference type="ARBA" id="ARBA00022898"/>
    </source>
</evidence>
<dbReference type="GO" id="GO:0030170">
    <property type="term" value="F:pyridoxal phosphate binding"/>
    <property type="evidence" value="ECO:0007669"/>
    <property type="project" value="InterPro"/>
</dbReference>
<evidence type="ECO:0000259" key="13">
    <source>
        <dbReference type="PROSITE" id="PS51672"/>
    </source>
</evidence>
<dbReference type="SUPFAM" id="SSF53686">
    <property type="entry name" value="Tryptophan synthase beta subunit-like PLP-dependent enzymes"/>
    <property type="match status" value="1"/>
</dbReference>
<dbReference type="PROSITE" id="PS51672">
    <property type="entry name" value="ACT_LIKE"/>
    <property type="match status" value="1"/>
</dbReference>
<keyword evidence="9 12" id="KW-0456">Lyase</keyword>
<dbReference type="EMBL" id="BBNQ01000015">
    <property type="protein sequence ID" value="GAL64094.1"/>
    <property type="molecule type" value="Genomic_DNA"/>
</dbReference>
<feature type="domain" description="ACT-like" evidence="13">
    <location>
        <begin position="338"/>
        <end position="412"/>
    </location>
</feature>
<dbReference type="AlphaFoldDB" id="A0A090VL89"/>
<sequence>MSKESNTYFPSLNNIKLAADTIKNVSAVTPLGVSLRYSEFFDANILLKREDLQQVRSYKIRGAYNKISSLTSEESQKGVVCASAGNHAQGVALSCKLLKIKGTIYMPSPTPNQKIEQVKMFGGDYIEIKIEGDTFDDANHAAVQECTALGKMFIHPFNDEKVIEGQGTVGLEVLEQTTVPIDYVFVAVGGGGLASGLSTVFKALSPNTKVIGVEPEGAPSMSTSIKNNINTEIEHIEKFVDGAAVKRVGDLNFSICKQNLHAMITVPEGKVCQTILELYNKDAIVVEPAGALSIAALDFYAEEIKGKNVVCVVSGSNNDITRTAEIKERALLYANLKHYFILKFPQRAGALKEFVVDILGPNDDITHFEYTKKTNRENGAAVVGIQLKSSEDLEPLIAKMKARKFFGDYLNDKPDLFQFLV</sequence>
<gene>
    <name evidence="12" type="primary">ilvA</name>
    <name evidence="14" type="ORF">JCM19300_3297</name>
</gene>
<evidence type="ECO:0000256" key="12">
    <source>
        <dbReference type="RuleBase" id="RU362012"/>
    </source>
</evidence>
<evidence type="ECO:0000256" key="5">
    <source>
        <dbReference type="ARBA" id="ARBA00011881"/>
    </source>
</evidence>
<keyword evidence="8 12" id="KW-0663">Pyridoxal phosphate</keyword>